<dbReference type="PROSITE" id="PS00705">
    <property type="entry name" value="PROK_CO2_ANHYDRASE_2"/>
    <property type="match status" value="1"/>
</dbReference>
<evidence type="ECO:0000256" key="4">
    <source>
        <dbReference type="ARBA" id="ARBA00022723"/>
    </source>
</evidence>
<dbReference type="InterPro" id="IPR036874">
    <property type="entry name" value="Carbonic_anhydrase_sf"/>
</dbReference>
<gene>
    <name evidence="9" type="primary">can</name>
    <name evidence="9" type="ORF">R0135_07055</name>
</gene>
<name>A0ABZ0I8Y3_9GAMM</name>
<keyword evidence="5 8" id="KW-0862">Zinc</keyword>
<dbReference type="PANTHER" id="PTHR11002:SF76">
    <property type="entry name" value="CARBONIC ANHYDRASE"/>
    <property type="match status" value="1"/>
</dbReference>
<proteinExistence type="inferred from homology"/>
<evidence type="ECO:0000313" key="9">
    <source>
        <dbReference type="EMBL" id="WOJ94920.1"/>
    </source>
</evidence>
<evidence type="ECO:0000256" key="1">
    <source>
        <dbReference type="ARBA" id="ARBA00001947"/>
    </source>
</evidence>
<accession>A0ABZ0I8Y3</accession>
<dbReference type="InterPro" id="IPR001765">
    <property type="entry name" value="Carbonic_anhydrase"/>
</dbReference>
<evidence type="ECO:0000256" key="5">
    <source>
        <dbReference type="ARBA" id="ARBA00022833"/>
    </source>
</evidence>
<dbReference type="Proteomes" id="UP001626537">
    <property type="component" value="Chromosome"/>
</dbReference>
<keyword evidence="6 8" id="KW-0456">Lyase</keyword>
<dbReference type="Gene3D" id="3.40.1050.10">
    <property type="entry name" value="Carbonic anhydrase"/>
    <property type="match status" value="1"/>
</dbReference>
<evidence type="ECO:0000256" key="2">
    <source>
        <dbReference type="ARBA" id="ARBA00006217"/>
    </source>
</evidence>
<comment type="function">
    <text evidence="8">Reversible hydration of carbon dioxide.</text>
</comment>
<evidence type="ECO:0000256" key="7">
    <source>
        <dbReference type="ARBA" id="ARBA00048348"/>
    </source>
</evidence>
<dbReference type="EMBL" id="CP136864">
    <property type="protein sequence ID" value="WOJ94920.1"/>
    <property type="molecule type" value="Genomic_DNA"/>
</dbReference>
<dbReference type="NCBIfam" id="NF007756">
    <property type="entry name" value="PRK10437.1"/>
    <property type="match status" value="1"/>
</dbReference>
<sequence length="207" mass="22783">MEGLRELLANNRDWAERVSAANPQFFPELAGQQSPRYLWIGCSDSRVPANEIVGLKPGEVFVHRNVGNVVAHGDLNCLSVLQYAVDILQVSHVVVVGHYGCGGVAAVLDPKPRGLIDNWLKHIEDVAIQEREALEAEPDAEVRVNLLCEMNVQRQVENVARTSVVQAAWDRGQSLGVHGWIYSLSDGLLKDLKCSQFEPGYAADTET</sequence>
<evidence type="ECO:0000256" key="6">
    <source>
        <dbReference type="ARBA" id="ARBA00023239"/>
    </source>
</evidence>
<dbReference type="EC" id="4.2.1.1" evidence="3 8"/>
<evidence type="ECO:0000313" key="10">
    <source>
        <dbReference type="Proteomes" id="UP001626537"/>
    </source>
</evidence>
<evidence type="ECO:0000256" key="3">
    <source>
        <dbReference type="ARBA" id="ARBA00012925"/>
    </source>
</evidence>
<reference evidence="9 10" key="1">
    <citation type="submission" date="2023-10" db="EMBL/GenBank/DDBJ databases">
        <title>Two novel species belonging to the OM43/NOR5 clade.</title>
        <authorList>
            <person name="Park M."/>
        </authorList>
    </citation>
    <scope>NUCLEOTIDE SEQUENCE [LARGE SCALE GENOMIC DNA]</scope>
    <source>
        <strain evidence="9 10">IMCC43200</strain>
    </source>
</reference>
<dbReference type="CDD" id="cd00883">
    <property type="entry name" value="beta_CA_cladeA"/>
    <property type="match status" value="1"/>
</dbReference>
<comment type="similarity">
    <text evidence="2 8">Belongs to the beta-class carbonic anhydrase family.</text>
</comment>
<dbReference type="SMART" id="SM00947">
    <property type="entry name" value="Pro_CA"/>
    <property type="match status" value="1"/>
</dbReference>
<evidence type="ECO:0000256" key="8">
    <source>
        <dbReference type="RuleBase" id="RU003956"/>
    </source>
</evidence>
<keyword evidence="4" id="KW-0479">Metal-binding</keyword>
<dbReference type="PROSITE" id="PS00704">
    <property type="entry name" value="PROK_CO2_ANHYDRASE_1"/>
    <property type="match status" value="1"/>
</dbReference>
<comment type="catalytic activity">
    <reaction evidence="7 8">
        <text>hydrogencarbonate + H(+) = CO2 + H2O</text>
        <dbReference type="Rhea" id="RHEA:10748"/>
        <dbReference type="ChEBI" id="CHEBI:15377"/>
        <dbReference type="ChEBI" id="CHEBI:15378"/>
        <dbReference type="ChEBI" id="CHEBI:16526"/>
        <dbReference type="ChEBI" id="CHEBI:17544"/>
        <dbReference type="EC" id="4.2.1.1"/>
    </reaction>
</comment>
<keyword evidence="10" id="KW-1185">Reference proteome</keyword>
<dbReference type="InterPro" id="IPR015892">
    <property type="entry name" value="Carbonic_anhydrase_CS"/>
</dbReference>
<dbReference type="SUPFAM" id="SSF53056">
    <property type="entry name" value="beta-carbonic anhydrase, cab"/>
    <property type="match status" value="1"/>
</dbReference>
<protein>
    <recommendedName>
        <fullName evidence="3 8">Carbonic anhydrase</fullName>
        <ecNumber evidence="3 8">4.2.1.1</ecNumber>
    </recommendedName>
    <alternativeName>
        <fullName evidence="8">Carbonate dehydratase</fullName>
    </alternativeName>
</protein>
<comment type="cofactor">
    <cofactor evidence="1">
        <name>Zn(2+)</name>
        <dbReference type="ChEBI" id="CHEBI:29105"/>
    </cofactor>
</comment>
<dbReference type="Pfam" id="PF00484">
    <property type="entry name" value="Pro_CA"/>
    <property type="match status" value="1"/>
</dbReference>
<dbReference type="PANTHER" id="PTHR11002">
    <property type="entry name" value="CARBONIC ANHYDRASE"/>
    <property type="match status" value="1"/>
</dbReference>
<organism evidence="9 10">
    <name type="scientific">Congregibacter variabilis</name>
    <dbReference type="NCBI Taxonomy" id="3081200"/>
    <lineage>
        <taxon>Bacteria</taxon>
        <taxon>Pseudomonadati</taxon>
        <taxon>Pseudomonadota</taxon>
        <taxon>Gammaproteobacteria</taxon>
        <taxon>Cellvibrionales</taxon>
        <taxon>Halieaceae</taxon>
        <taxon>Congregibacter</taxon>
    </lineage>
</organism>
<dbReference type="RefSeq" id="WP_407349554.1">
    <property type="nucleotide sequence ID" value="NZ_CP136864.1"/>
</dbReference>